<evidence type="ECO:0000256" key="1">
    <source>
        <dbReference type="ARBA" id="ARBA00022741"/>
    </source>
</evidence>
<dbReference type="Gene3D" id="1.10.533.10">
    <property type="entry name" value="Death Domain, Fas"/>
    <property type="match status" value="1"/>
</dbReference>
<dbReference type="GO" id="GO:0031349">
    <property type="term" value="P:positive regulation of defense response"/>
    <property type="evidence" value="ECO:0007669"/>
    <property type="project" value="UniProtKB-ARBA"/>
</dbReference>
<dbReference type="InterPro" id="IPR000488">
    <property type="entry name" value="Death_dom"/>
</dbReference>
<dbReference type="PROSITE" id="PS50011">
    <property type="entry name" value="PROTEIN_KINASE_DOM"/>
    <property type="match status" value="1"/>
</dbReference>
<dbReference type="InterPro" id="IPR000719">
    <property type="entry name" value="Prot_kinase_dom"/>
</dbReference>
<reference evidence="5" key="2">
    <citation type="submission" date="2025-08" db="UniProtKB">
        <authorList>
            <consortium name="Ensembl"/>
        </authorList>
    </citation>
    <scope>IDENTIFICATION</scope>
</reference>
<dbReference type="InterPro" id="IPR011029">
    <property type="entry name" value="DEATH-like_dom_sf"/>
</dbReference>
<proteinExistence type="predicted"/>
<dbReference type="EMBL" id="AFYH01019188">
    <property type="status" value="NOT_ANNOTATED_CDS"/>
    <property type="molecule type" value="Genomic_DNA"/>
</dbReference>
<evidence type="ECO:0000256" key="3">
    <source>
        <dbReference type="SAM" id="SignalP"/>
    </source>
</evidence>
<dbReference type="GO" id="GO:0035162">
    <property type="term" value="P:embryonic hemopoiesis"/>
    <property type="evidence" value="ECO:0007669"/>
    <property type="project" value="Ensembl"/>
</dbReference>
<dbReference type="GO" id="GO:0005886">
    <property type="term" value="C:plasma membrane"/>
    <property type="evidence" value="ECO:0007669"/>
    <property type="project" value="TreeGrafter"/>
</dbReference>
<dbReference type="FunFam" id="3.30.200.20:FF:000364">
    <property type="entry name" value="Interleukin 1 receptor associated kinase 3"/>
    <property type="match status" value="1"/>
</dbReference>
<dbReference type="EMBL" id="AFYH01019184">
    <property type="status" value="NOT_ANNOTATED_CDS"/>
    <property type="molecule type" value="Genomic_DNA"/>
</dbReference>
<feature type="signal peptide" evidence="3">
    <location>
        <begin position="1"/>
        <end position="22"/>
    </location>
</feature>
<evidence type="ECO:0000313" key="5">
    <source>
        <dbReference type="Ensembl" id="ENSLACP00000001550.1"/>
    </source>
</evidence>
<dbReference type="HOGENOM" id="CLU_029530_0_0_1"/>
<dbReference type="InterPro" id="IPR011009">
    <property type="entry name" value="Kinase-like_dom_sf"/>
</dbReference>
<dbReference type="PANTHER" id="PTHR27001">
    <property type="entry name" value="OS01G0253100 PROTEIN"/>
    <property type="match status" value="1"/>
</dbReference>
<dbReference type="InParanoid" id="H2ZVX9"/>
<dbReference type="GeneTree" id="ENSGT00940000161222"/>
<dbReference type="PANTHER" id="PTHR27001:SF929">
    <property type="entry name" value="INTERLEUKIN 1 RECEPTOR-ASSOCIATED KINASE 1"/>
    <property type="match status" value="1"/>
</dbReference>
<dbReference type="FunCoup" id="H2ZVX9">
    <property type="interactions" value="660"/>
</dbReference>
<dbReference type="Gene3D" id="1.10.510.10">
    <property type="entry name" value="Transferase(Phosphotransferase) domain 1"/>
    <property type="match status" value="1"/>
</dbReference>
<feature type="chain" id="PRO_5003579012" evidence="3">
    <location>
        <begin position="23"/>
        <end position="546"/>
    </location>
</feature>
<dbReference type="Proteomes" id="UP000008672">
    <property type="component" value="Unassembled WGS sequence"/>
</dbReference>
<reference evidence="6" key="1">
    <citation type="submission" date="2011-08" db="EMBL/GenBank/DDBJ databases">
        <title>The draft genome of Latimeria chalumnae.</title>
        <authorList>
            <person name="Di Palma F."/>
            <person name="Alfoldi J."/>
            <person name="Johnson J."/>
            <person name="Berlin A."/>
            <person name="Gnerre S."/>
            <person name="Jaffe D."/>
            <person name="MacCallum I."/>
            <person name="Young S."/>
            <person name="Walker B.J."/>
            <person name="Lander E."/>
            <person name="Lindblad-Toh K."/>
        </authorList>
    </citation>
    <scope>NUCLEOTIDE SEQUENCE [LARGE SCALE GENOMIC DNA]</scope>
    <source>
        <strain evidence="6">Wild caught</strain>
    </source>
</reference>
<dbReference type="EMBL" id="AFYH01019186">
    <property type="status" value="NOT_ANNOTATED_CDS"/>
    <property type="molecule type" value="Genomic_DNA"/>
</dbReference>
<dbReference type="Pfam" id="PF00531">
    <property type="entry name" value="Death"/>
    <property type="match status" value="1"/>
</dbReference>
<dbReference type="EMBL" id="AFYH01019187">
    <property type="status" value="NOT_ANNOTATED_CDS"/>
    <property type="molecule type" value="Genomic_DNA"/>
</dbReference>
<dbReference type="SUPFAM" id="SSF47986">
    <property type="entry name" value="DEATH domain"/>
    <property type="match status" value="1"/>
</dbReference>
<sequence>SRRSMELRAGLTWATCLFDVSAAVMEKFCRLMDSSDGDLGWRGLAEHISADWLEFRNVQEHATRGKSRTGELLWSWAQKNKTVGDLLLILQEMDHQRAMSIFTQEGKHAKTSLNLNSELNLFSTPLPYEGSKKYSTPGYASLGHLSIDDIYRISQKSAKSQLSMNFRNIIEGTRDFHRDLMIGEGTFFEVYKAEIHNQTFAVKLLKQGLCLEWNKQWKHFLSETEVLLLFHHPNILDLTGCFSENGKFCLVYPYMKNGSLLDCLHCLNNHAPLPWLTRLNILVGIANGVQHLHRAQPCSVVCGNITSPSANILLDEHFEPKLSDFGMAYQRPQTVTHSYSINMDADTLKIMGYLPEEYFRQGKLSVQVDVYSYGVVIMEVLTGKRAVIETPKHLQLRDLVTEMIEQSGVIDSCLSLLDRKAGFWPHGITLRLFQVAVQCTSSRPKMRPAMATVFEILRDFKQILHFQEDQPQSLKSFLPASLATCQFPSIPVENDEIHGFPLNYLGVSSSKGPHSDMHARLRKLPCECSQSEVTFLGVDGGAGAQG</sequence>
<dbReference type="GO" id="GO:0007165">
    <property type="term" value="P:signal transduction"/>
    <property type="evidence" value="ECO:0007669"/>
    <property type="project" value="InterPro"/>
</dbReference>
<dbReference type="EMBL" id="AFYH01019185">
    <property type="status" value="NOT_ANNOTATED_CDS"/>
    <property type="molecule type" value="Genomic_DNA"/>
</dbReference>
<dbReference type="STRING" id="7897.ENSLACP00000001550"/>
<gene>
    <name evidence="5" type="primary">IRAK3</name>
</gene>
<keyword evidence="2" id="KW-0067">ATP-binding</keyword>
<evidence type="ECO:0000256" key="2">
    <source>
        <dbReference type="ARBA" id="ARBA00022840"/>
    </source>
</evidence>
<name>H2ZVX9_LATCH</name>
<evidence type="ECO:0000313" key="6">
    <source>
        <dbReference type="Proteomes" id="UP000008672"/>
    </source>
</evidence>
<dbReference type="EMBL" id="AFYH01019189">
    <property type="status" value="NOT_ANNOTATED_CDS"/>
    <property type="molecule type" value="Genomic_DNA"/>
</dbReference>
<dbReference type="GO" id="GO:0004672">
    <property type="term" value="F:protein kinase activity"/>
    <property type="evidence" value="ECO:0007669"/>
    <property type="project" value="InterPro"/>
</dbReference>
<accession>H2ZVX9</accession>
<dbReference type="Ensembl" id="ENSLACT00000001563.1">
    <property type="protein sequence ID" value="ENSLACP00000001550.1"/>
    <property type="gene ID" value="ENSLACG00000001386.1"/>
</dbReference>
<organism evidence="5 6">
    <name type="scientific">Latimeria chalumnae</name>
    <name type="common">Coelacanth</name>
    <dbReference type="NCBI Taxonomy" id="7897"/>
    <lineage>
        <taxon>Eukaryota</taxon>
        <taxon>Metazoa</taxon>
        <taxon>Chordata</taxon>
        <taxon>Craniata</taxon>
        <taxon>Vertebrata</taxon>
        <taxon>Euteleostomi</taxon>
        <taxon>Coelacanthiformes</taxon>
        <taxon>Coelacanthidae</taxon>
        <taxon>Latimeria</taxon>
    </lineage>
</organism>
<protein>
    <submittedName>
        <fullName evidence="5">Interleukin 1 receptor associated kinase 3</fullName>
    </submittedName>
</protein>
<dbReference type="GO" id="GO:0005524">
    <property type="term" value="F:ATP binding"/>
    <property type="evidence" value="ECO:0007669"/>
    <property type="project" value="UniProtKB-KW"/>
</dbReference>
<dbReference type="InterPro" id="IPR001245">
    <property type="entry name" value="Ser-Thr/Tyr_kinase_cat_dom"/>
</dbReference>
<dbReference type="eggNOG" id="KOG1187">
    <property type="taxonomic scope" value="Eukaryota"/>
</dbReference>
<keyword evidence="3" id="KW-0732">Signal</keyword>
<dbReference type="Pfam" id="PF07714">
    <property type="entry name" value="PK_Tyr_Ser-Thr"/>
    <property type="match status" value="1"/>
</dbReference>
<dbReference type="Gene3D" id="3.30.200.20">
    <property type="entry name" value="Phosphorylase Kinase, domain 1"/>
    <property type="match status" value="1"/>
</dbReference>
<dbReference type="SUPFAM" id="SSF56112">
    <property type="entry name" value="Protein kinase-like (PK-like)"/>
    <property type="match status" value="1"/>
</dbReference>
<dbReference type="OMA" id="YVEQGKS"/>
<keyword evidence="6" id="KW-1185">Reference proteome</keyword>
<feature type="domain" description="Protein kinase" evidence="4">
    <location>
        <begin position="176"/>
        <end position="461"/>
    </location>
</feature>
<reference evidence="5" key="3">
    <citation type="submission" date="2025-09" db="UniProtKB">
        <authorList>
            <consortium name="Ensembl"/>
        </authorList>
    </citation>
    <scope>IDENTIFICATION</scope>
</reference>
<dbReference type="GO" id="GO:0043123">
    <property type="term" value="P:positive regulation of canonical NF-kappaB signal transduction"/>
    <property type="evidence" value="ECO:0007669"/>
    <property type="project" value="UniProtKB-ARBA"/>
</dbReference>
<dbReference type="AlphaFoldDB" id="H2ZVX9"/>
<evidence type="ECO:0000259" key="4">
    <source>
        <dbReference type="PROSITE" id="PS50011"/>
    </source>
</evidence>
<keyword evidence="1" id="KW-0547">Nucleotide-binding</keyword>